<dbReference type="GO" id="GO:0000139">
    <property type="term" value="C:Golgi membrane"/>
    <property type="evidence" value="ECO:0007669"/>
    <property type="project" value="UniProtKB-SubCell"/>
</dbReference>
<evidence type="ECO:0000259" key="9">
    <source>
        <dbReference type="Pfam" id="PF07970"/>
    </source>
</evidence>
<dbReference type="STRING" id="9739.ENSTTRP00000016142"/>
<dbReference type="AlphaFoldDB" id="A0A2U3V7N3"/>
<dbReference type="PANTHER" id="PTHR10984:SF25">
    <property type="entry name" value="ENDOPLASMIC RETICULUM-GOLGI INTERMEDIATE COMPARTMENT PROTEIN 3"/>
    <property type="match status" value="1"/>
</dbReference>
<evidence type="ECO:0000313" key="11">
    <source>
        <dbReference type="Proteomes" id="UP000245320"/>
    </source>
</evidence>
<dbReference type="InterPro" id="IPR045888">
    <property type="entry name" value="Erv"/>
</dbReference>
<keyword evidence="7 8" id="KW-0472">Membrane</keyword>
<evidence type="ECO:0000256" key="3">
    <source>
        <dbReference type="ARBA" id="ARBA00005648"/>
    </source>
</evidence>
<gene>
    <name evidence="12" type="primary">ERGIC3</name>
</gene>
<evidence type="ECO:0000259" key="10">
    <source>
        <dbReference type="Pfam" id="PF13850"/>
    </source>
</evidence>
<evidence type="ECO:0000256" key="6">
    <source>
        <dbReference type="ARBA" id="ARBA00022989"/>
    </source>
</evidence>
<dbReference type="RefSeq" id="XP_004325705.1">
    <property type="nucleotide sequence ID" value="XM_004325657.3"/>
</dbReference>
<sequence length="388" mass="43897">MEALGKLKQFDAYPKTLEDFRVKTCGGATVTIVSGLLMLLLFLSELQYYLTTEVHPELYVDKSRGDKLKININVLFPHMPCAYLSIDAMDVAGEQQLDVEHNLFKKRLDKDGFPVSSEAERHELGKVEMKVFDPDSLDPNRCESCYGAETEDIKCCNSCEDVREAYRRRGWAFKNPDTIEQCRREGFSQKMQEQKNEGCQVYGFLEVNKVAGNFHFAPGKSFQQSHVHVHAVEIHDLQSFGLDNINMTHYIQHLSFGEDYPGIVNPLDHTNVTAPQASMMFQYFVKVVPTVYMKVDGEVLRTNQFSVTRHEKVANGLMGDQGLPGVFVLYELSPMMVKLTEKHRSFTHFLTGVCAIIGGMFTVAGLIDSLIYHSARAIQKKIDLGKTT</sequence>
<evidence type="ECO:0000256" key="4">
    <source>
        <dbReference type="ARBA" id="ARBA00022692"/>
    </source>
</evidence>
<dbReference type="PANTHER" id="PTHR10984">
    <property type="entry name" value="ENDOPLASMIC RETICULUM-GOLGI INTERMEDIATE COMPARTMENT PROTEIN"/>
    <property type="match status" value="1"/>
</dbReference>
<organism evidence="11 12">
    <name type="scientific">Tursiops truncatus</name>
    <name type="common">Atlantic bottle-nosed dolphin</name>
    <name type="synonym">Delphinus truncatus</name>
    <dbReference type="NCBI Taxonomy" id="9739"/>
    <lineage>
        <taxon>Eukaryota</taxon>
        <taxon>Metazoa</taxon>
        <taxon>Chordata</taxon>
        <taxon>Craniata</taxon>
        <taxon>Vertebrata</taxon>
        <taxon>Euteleostomi</taxon>
        <taxon>Mammalia</taxon>
        <taxon>Eutheria</taxon>
        <taxon>Laurasiatheria</taxon>
        <taxon>Artiodactyla</taxon>
        <taxon>Whippomorpha</taxon>
        <taxon>Cetacea</taxon>
        <taxon>Odontoceti</taxon>
        <taxon>Delphinidae</taxon>
        <taxon>Tursiops</taxon>
    </lineage>
</organism>
<evidence type="ECO:0000256" key="8">
    <source>
        <dbReference type="RuleBase" id="RU369013"/>
    </source>
</evidence>
<reference evidence="12" key="1">
    <citation type="submission" date="2025-08" db="UniProtKB">
        <authorList>
            <consortium name="RefSeq"/>
        </authorList>
    </citation>
    <scope>IDENTIFICATION</scope>
    <source>
        <tissue evidence="12">Spleen</tissue>
    </source>
</reference>
<keyword evidence="8" id="KW-0813">Transport</keyword>
<dbReference type="GO" id="GO:0061852">
    <property type="term" value="C:retrograde transporter complex, Golgi to ER"/>
    <property type="evidence" value="ECO:0007669"/>
    <property type="project" value="Ensembl"/>
</dbReference>
<dbReference type="OMA" id="QRHEGCR"/>
<evidence type="ECO:0000256" key="2">
    <source>
        <dbReference type="ARBA" id="ARBA00004457"/>
    </source>
</evidence>
<protein>
    <recommendedName>
        <fullName evidence="8">Endoplasmic reticulum-Golgi intermediate compartment protein</fullName>
    </recommendedName>
</protein>
<accession>A0A2U3V7N3</accession>
<keyword evidence="5 8" id="KW-0931">ER-Golgi transport</keyword>
<dbReference type="Proteomes" id="UP000245320">
    <property type="component" value="Chromosome 15"/>
</dbReference>
<dbReference type="CTD" id="51614"/>
<keyword evidence="11" id="KW-1185">Reference proteome</keyword>
<dbReference type="OrthoDB" id="270930at2759"/>
<evidence type="ECO:0000313" key="12">
    <source>
        <dbReference type="RefSeq" id="XP_004325705.1"/>
    </source>
</evidence>
<comment type="subcellular location">
    <subcellularLocation>
        <location evidence="8">Endoplasmic reticulum membrane</location>
        <topology evidence="8">Multi-pass membrane protein</topology>
    </subcellularLocation>
    <subcellularLocation>
        <location evidence="2 8">Endoplasmic reticulum-Golgi intermediate compartment membrane</location>
        <topology evidence="2 8">Multi-pass membrane protein</topology>
    </subcellularLocation>
    <subcellularLocation>
        <location evidence="8">Golgi apparatus membrane</location>
        <topology evidence="8">Multi-pass membrane protein</topology>
    </subcellularLocation>
    <subcellularLocation>
        <location evidence="1">Golgi apparatus</location>
        <location evidence="1">cis-Golgi network membrane</location>
        <topology evidence="1">Multi-pass membrane protein</topology>
    </subcellularLocation>
</comment>
<evidence type="ECO:0000256" key="5">
    <source>
        <dbReference type="ARBA" id="ARBA00022892"/>
    </source>
</evidence>
<dbReference type="GO" id="GO:0090316">
    <property type="term" value="P:positive regulation of intracellular protein transport"/>
    <property type="evidence" value="ECO:0007669"/>
    <property type="project" value="Ensembl"/>
</dbReference>
<proteinExistence type="inferred from homology"/>
<comment type="function">
    <text evidence="8">Plays a role in transport between endoplasmic reticulum and Golgi.</text>
</comment>
<feature type="domain" description="Endoplasmic reticulum vesicle transporter N-terminal" evidence="10">
    <location>
        <begin position="7"/>
        <end position="97"/>
    </location>
</feature>
<feature type="transmembrane region" description="Helical" evidence="8">
    <location>
        <begin position="346"/>
        <end position="367"/>
    </location>
</feature>
<evidence type="ECO:0000256" key="1">
    <source>
        <dbReference type="ARBA" id="ARBA00004257"/>
    </source>
</evidence>
<dbReference type="Pfam" id="PF07970">
    <property type="entry name" value="COPIIcoated_ERV"/>
    <property type="match status" value="1"/>
</dbReference>
<feature type="transmembrane region" description="Helical" evidence="8">
    <location>
        <begin position="20"/>
        <end position="43"/>
    </location>
</feature>
<feature type="domain" description="Endoplasmic reticulum vesicle transporter C-terminal" evidence="9">
    <location>
        <begin position="145"/>
        <end position="368"/>
    </location>
</feature>
<keyword evidence="4 8" id="KW-0812">Transmembrane</keyword>
<comment type="similarity">
    <text evidence="3 8">Belongs to the ERGIC family.</text>
</comment>
<dbReference type="GeneID" id="101320861"/>
<dbReference type="GO" id="GO:0005789">
    <property type="term" value="C:endoplasmic reticulum membrane"/>
    <property type="evidence" value="ECO:0007669"/>
    <property type="project" value="UniProtKB-SubCell"/>
</dbReference>
<dbReference type="GO" id="GO:0033116">
    <property type="term" value="C:endoplasmic reticulum-Golgi intermediate compartment membrane"/>
    <property type="evidence" value="ECO:0007669"/>
    <property type="project" value="UniProtKB-SubCell"/>
</dbReference>
<dbReference type="GO" id="GO:0006890">
    <property type="term" value="P:retrograde vesicle-mediated transport, Golgi to endoplasmic reticulum"/>
    <property type="evidence" value="ECO:0007669"/>
    <property type="project" value="TreeGrafter"/>
</dbReference>
<dbReference type="InterPro" id="IPR012936">
    <property type="entry name" value="Erv_C"/>
</dbReference>
<evidence type="ECO:0000256" key="7">
    <source>
        <dbReference type="ARBA" id="ARBA00023136"/>
    </source>
</evidence>
<keyword evidence="8" id="KW-0333">Golgi apparatus</keyword>
<keyword evidence="6 8" id="KW-1133">Transmembrane helix</keyword>
<name>A0A2U3V7N3_TURTR</name>
<dbReference type="Pfam" id="PF13850">
    <property type="entry name" value="ERGIC_N"/>
    <property type="match status" value="1"/>
</dbReference>
<dbReference type="GO" id="GO:0030134">
    <property type="term" value="C:COPII-coated ER to Golgi transport vesicle"/>
    <property type="evidence" value="ECO:0007669"/>
    <property type="project" value="TreeGrafter"/>
</dbReference>
<dbReference type="GO" id="GO:0006888">
    <property type="term" value="P:endoplasmic reticulum to Golgi vesicle-mediated transport"/>
    <property type="evidence" value="ECO:0007669"/>
    <property type="project" value="UniProtKB-UniRule"/>
</dbReference>
<keyword evidence="8" id="KW-0256">Endoplasmic reticulum</keyword>
<dbReference type="InterPro" id="IPR039542">
    <property type="entry name" value="Erv_N"/>
</dbReference>